<name>A0A397ES51_APHAT</name>
<sequence>DSPDDGVAALEAFSARVRALVLEHDIDLVYNADQTGVNYEYLPTKTLNTAGDKTVWVKCGGKTKERVTAMLLADSNGTKLPLVEPMQGQNNSQIYGNPTAWWNSTISLAFLKFHFGQRADRATKKVLLLWDDFSAHFTDDVVAYAKEINVLLERIPPRYTWICQPADVAWNRPLKCRLRQNWLDLIRRQLRTAKERGRTFKLQPPSRATVVGWIADAWDDLPSTTIVNGFRKCCLVDGEPVEEVVSGGVVDDTVLSELMAASSIEETIDPDGDICNGDDSVGDGTDAFE</sequence>
<feature type="region of interest" description="Disordered" evidence="1">
    <location>
        <begin position="269"/>
        <end position="289"/>
    </location>
</feature>
<proteinExistence type="predicted"/>
<dbReference type="InterPro" id="IPR004875">
    <property type="entry name" value="DDE_SF_endonuclease_dom"/>
</dbReference>
<organism evidence="3 4">
    <name type="scientific">Aphanomyces astaci</name>
    <name type="common">Crayfish plague agent</name>
    <dbReference type="NCBI Taxonomy" id="112090"/>
    <lineage>
        <taxon>Eukaryota</taxon>
        <taxon>Sar</taxon>
        <taxon>Stramenopiles</taxon>
        <taxon>Oomycota</taxon>
        <taxon>Saprolegniomycetes</taxon>
        <taxon>Saprolegniales</taxon>
        <taxon>Verrucalvaceae</taxon>
        <taxon>Aphanomyces</taxon>
    </lineage>
</organism>
<reference evidence="3 4" key="1">
    <citation type="submission" date="2018-08" db="EMBL/GenBank/DDBJ databases">
        <title>Aphanomyces genome sequencing and annotation.</title>
        <authorList>
            <person name="Minardi D."/>
            <person name="Oidtmann B."/>
            <person name="Van Der Giezen M."/>
            <person name="Studholme D.J."/>
        </authorList>
    </citation>
    <scope>NUCLEOTIDE SEQUENCE [LARGE SCALE GENOMIC DNA]</scope>
    <source>
        <strain evidence="3 4">197901</strain>
    </source>
</reference>
<protein>
    <recommendedName>
        <fullName evidence="2">DDE-1 domain-containing protein</fullName>
    </recommendedName>
</protein>
<dbReference type="PANTHER" id="PTHR19303">
    <property type="entry name" value="TRANSPOSON"/>
    <property type="match status" value="1"/>
</dbReference>
<dbReference type="Proteomes" id="UP000266196">
    <property type="component" value="Unassembled WGS sequence"/>
</dbReference>
<dbReference type="AlphaFoldDB" id="A0A397ES51"/>
<dbReference type="GO" id="GO:0005634">
    <property type="term" value="C:nucleus"/>
    <property type="evidence" value="ECO:0007669"/>
    <property type="project" value="TreeGrafter"/>
</dbReference>
<accession>A0A397ES51</accession>
<dbReference type="EMBL" id="QUTE01013927">
    <property type="protein sequence ID" value="RHZ03497.1"/>
    <property type="molecule type" value="Genomic_DNA"/>
</dbReference>
<dbReference type="Pfam" id="PF03184">
    <property type="entry name" value="DDE_1"/>
    <property type="match status" value="1"/>
</dbReference>
<dbReference type="InterPro" id="IPR050863">
    <property type="entry name" value="CenT-Element_Derived"/>
</dbReference>
<gene>
    <name evidence="3" type="ORF">DYB31_013425</name>
</gene>
<feature type="domain" description="DDE-1" evidence="2">
    <location>
        <begin position="91"/>
        <end position="230"/>
    </location>
</feature>
<dbReference type="PANTHER" id="PTHR19303:SF57">
    <property type="entry name" value="HTH CENPB-TYPE DOMAIN-CONTAINING PROTEIN"/>
    <property type="match status" value="1"/>
</dbReference>
<evidence type="ECO:0000256" key="1">
    <source>
        <dbReference type="SAM" id="MobiDB-lite"/>
    </source>
</evidence>
<evidence type="ECO:0000313" key="4">
    <source>
        <dbReference type="Proteomes" id="UP000266196"/>
    </source>
</evidence>
<feature type="non-terminal residue" evidence="3">
    <location>
        <position position="1"/>
    </location>
</feature>
<dbReference type="GO" id="GO:0003677">
    <property type="term" value="F:DNA binding"/>
    <property type="evidence" value="ECO:0007669"/>
    <property type="project" value="TreeGrafter"/>
</dbReference>
<evidence type="ECO:0000259" key="2">
    <source>
        <dbReference type="Pfam" id="PF03184"/>
    </source>
</evidence>
<evidence type="ECO:0000313" key="3">
    <source>
        <dbReference type="EMBL" id="RHZ03497.1"/>
    </source>
</evidence>
<comment type="caution">
    <text evidence="3">The sequence shown here is derived from an EMBL/GenBank/DDBJ whole genome shotgun (WGS) entry which is preliminary data.</text>
</comment>